<gene>
    <name evidence="1" type="ORF">SteCoe_31986</name>
</gene>
<dbReference type="AlphaFoldDB" id="A0A1R2AZZ9"/>
<dbReference type="OrthoDB" id="10261433at2759"/>
<proteinExistence type="predicted"/>
<accession>A0A1R2AZZ9</accession>
<evidence type="ECO:0000313" key="2">
    <source>
        <dbReference type="Proteomes" id="UP000187209"/>
    </source>
</evidence>
<keyword evidence="2" id="KW-1185">Reference proteome</keyword>
<dbReference type="Proteomes" id="UP000187209">
    <property type="component" value="Unassembled WGS sequence"/>
</dbReference>
<name>A0A1R2AZZ9_9CILI</name>
<reference evidence="1 2" key="1">
    <citation type="submission" date="2016-11" db="EMBL/GenBank/DDBJ databases">
        <title>The macronuclear genome of Stentor coeruleus: a giant cell with tiny introns.</title>
        <authorList>
            <person name="Slabodnick M."/>
            <person name="Ruby J.G."/>
            <person name="Reiff S.B."/>
            <person name="Swart E.C."/>
            <person name="Gosai S."/>
            <person name="Prabakaran S."/>
            <person name="Witkowska E."/>
            <person name="Larue G.E."/>
            <person name="Fisher S."/>
            <person name="Freeman R.M."/>
            <person name="Gunawardena J."/>
            <person name="Chu W."/>
            <person name="Stover N.A."/>
            <person name="Gregory B.D."/>
            <person name="Nowacki M."/>
            <person name="Derisi J."/>
            <person name="Roy S.W."/>
            <person name="Marshall W.F."/>
            <person name="Sood P."/>
        </authorList>
    </citation>
    <scope>NUCLEOTIDE SEQUENCE [LARGE SCALE GENOMIC DNA]</scope>
    <source>
        <strain evidence="1">WM001</strain>
    </source>
</reference>
<evidence type="ECO:0000313" key="1">
    <source>
        <dbReference type="EMBL" id="OMJ70114.1"/>
    </source>
</evidence>
<organism evidence="1 2">
    <name type="scientific">Stentor coeruleus</name>
    <dbReference type="NCBI Taxonomy" id="5963"/>
    <lineage>
        <taxon>Eukaryota</taxon>
        <taxon>Sar</taxon>
        <taxon>Alveolata</taxon>
        <taxon>Ciliophora</taxon>
        <taxon>Postciliodesmatophora</taxon>
        <taxon>Heterotrichea</taxon>
        <taxon>Heterotrichida</taxon>
        <taxon>Stentoridae</taxon>
        <taxon>Stentor</taxon>
    </lineage>
</organism>
<sequence length="173" mass="20453">MNPLTGGAYYSEIRSRDTRPSYSAAKSKEGVSSVVFGDNNFNFNTNFIEEERQRRQAEFQRKQESYMKRREANVLKDAGRWQAVEEDYRRSLQNLEIKRNRWRAGQKNNPSEAFNVITLDYDQTEQGHYLRKRDDEKKYREGLRMNNLDTKMNSGYNIINGAARLSPLANRYF</sequence>
<protein>
    <submittedName>
        <fullName evidence="1">Uncharacterized protein</fullName>
    </submittedName>
</protein>
<dbReference type="EMBL" id="MPUH01001123">
    <property type="protein sequence ID" value="OMJ70114.1"/>
    <property type="molecule type" value="Genomic_DNA"/>
</dbReference>
<comment type="caution">
    <text evidence="1">The sequence shown here is derived from an EMBL/GenBank/DDBJ whole genome shotgun (WGS) entry which is preliminary data.</text>
</comment>